<feature type="region of interest" description="Disordered" evidence="1">
    <location>
        <begin position="1"/>
        <end position="41"/>
    </location>
</feature>
<comment type="caution">
    <text evidence="2">The sequence shown here is derived from an EMBL/GenBank/DDBJ whole genome shotgun (WGS) entry which is preliminary data.</text>
</comment>
<gene>
    <name evidence="2" type="ORF">PIB30_094854</name>
</gene>
<name>A0ABU6XV73_9FABA</name>
<protein>
    <submittedName>
        <fullName evidence="2">Uncharacterized protein</fullName>
    </submittedName>
</protein>
<sequence length="74" mass="7905">ELRLRQVNPGPERDPAAPDAPISESYPGSYGTRHGDPESLRSGWSSVCPICPYGPRATRNPQTSGSACRRIPAG</sequence>
<evidence type="ECO:0000313" key="2">
    <source>
        <dbReference type="EMBL" id="MED6201426.1"/>
    </source>
</evidence>
<dbReference type="Proteomes" id="UP001341840">
    <property type="component" value="Unassembled WGS sequence"/>
</dbReference>
<feature type="region of interest" description="Disordered" evidence="1">
    <location>
        <begin position="54"/>
        <end position="74"/>
    </location>
</feature>
<evidence type="ECO:0000313" key="3">
    <source>
        <dbReference type="Proteomes" id="UP001341840"/>
    </source>
</evidence>
<dbReference type="EMBL" id="JASCZI010213574">
    <property type="protein sequence ID" value="MED6201426.1"/>
    <property type="molecule type" value="Genomic_DNA"/>
</dbReference>
<proteinExistence type="predicted"/>
<organism evidence="2 3">
    <name type="scientific">Stylosanthes scabra</name>
    <dbReference type="NCBI Taxonomy" id="79078"/>
    <lineage>
        <taxon>Eukaryota</taxon>
        <taxon>Viridiplantae</taxon>
        <taxon>Streptophyta</taxon>
        <taxon>Embryophyta</taxon>
        <taxon>Tracheophyta</taxon>
        <taxon>Spermatophyta</taxon>
        <taxon>Magnoliopsida</taxon>
        <taxon>eudicotyledons</taxon>
        <taxon>Gunneridae</taxon>
        <taxon>Pentapetalae</taxon>
        <taxon>rosids</taxon>
        <taxon>fabids</taxon>
        <taxon>Fabales</taxon>
        <taxon>Fabaceae</taxon>
        <taxon>Papilionoideae</taxon>
        <taxon>50 kb inversion clade</taxon>
        <taxon>dalbergioids sensu lato</taxon>
        <taxon>Dalbergieae</taxon>
        <taxon>Pterocarpus clade</taxon>
        <taxon>Stylosanthes</taxon>
    </lineage>
</organism>
<evidence type="ECO:0000256" key="1">
    <source>
        <dbReference type="SAM" id="MobiDB-lite"/>
    </source>
</evidence>
<keyword evidence="3" id="KW-1185">Reference proteome</keyword>
<feature type="non-terminal residue" evidence="2">
    <location>
        <position position="1"/>
    </location>
</feature>
<reference evidence="2 3" key="1">
    <citation type="journal article" date="2023" name="Plants (Basel)">
        <title>Bridging the Gap: Combining Genomics and Transcriptomics Approaches to Understand Stylosanthes scabra, an Orphan Legume from the Brazilian Caatinga.</title>
        <authorList>
            <person name="Ferreira-Neto J.R.C."/>
            <person name="da Silva M.D."/>
            <person name="Binneck E."/>
            <person name="de Melo N.F."/>
            <person name="da Silva R.H."/>
            <person name="de Melo A.L.T.M."/>
            <person name="Pandolfi V."/>
            <person name="Bustamante F.O."/>
            <person name="Brasileiro-Vidal A.C."/>
            <person name="Benko-Iseppon A.M."/>
        </authorList>
    </citation>
    <scope>NUCLEOTIDE SEQUENCE [LARGE SCALE GENOMIC DNA]</scope>
    <source>
        <tissue evidence="2">Leaves</tissue>
    </source>
</reference>
<accession>A0ABU6XV73</accession>